<geneLocation type="plasmid" evidence="9">
    <name>Tros</name>
</geneLocation>
<comment type="cofactor">
    <cofactor evidence="1 6">
        <name>pyridoxal 5'-phosphate</name>
        <dbReference type="ChEBI" id="CHEBI:597326"/>
    </cofactor>
</comment>
<dbReference type="eggNOG" id="COG0436">
    <property type="taxonomic scope" value="Bacteria"/>
</dbReference>
<dbReference type="FunFam" id="3.40.640.10:FF:000033">
    <property type="entry name" value="Aspartate aminotransferase"/>
    <property type="match status" value="1"/>
</dbReference>
<reference evidence="8 9" key="1">
    <citation type="journal article" date="2009" name="PLoS ONE">
        <title>Complete genome sequence of the aerobic CO-oxidizing thermophile Thermomicrobium roseum.</title>
        <authorList>
            <person name="Wu D."/>
            <person name="Raymond J."/>
            <person name="Wu M."/>
            <person name="Chatterji S."/>
            <person name="Ren Q."/>
            <person name="Graham J.E."/>
            <person name="Bryant D.A."/>
            <person name="Robb F."/>
            <person name="Colman A."/>
            <person name="Tallon L.J."/>
            <person name="Badger J.H."/>
            <person name="Madupu R."/>
            <person name="Ward N.L."/>
            <person name="Eisen J.A."/>
        </authorList>
    </citation>
    <scope>NUCLEOTIDE SEQUENCE [LARGE SCALE GENOMIC DNA]</scope>
    <source>
        <strain evidence="9">ATCC 27502 / DSM 5159 / P-2</strain>
        <plasmid evidence="8">unnamed</plasmid>
    </source>
</reference>
<protein>
    <recommendedName>
        <fullName evidence="6">Aminotransferase</fullName>
        <ecNumber evidence="6">2.6.1.-</ecNumber>
    </recommendedName>
</protein>
<dbReference type="GO" id="GO:0030170">
    <property type="term" value="F:pyridoxal phosphate binding"/>
    <property type="evidence" value="ECO:0007669"/>
    <property type="project" value="InterPro"/>
</dbReference>
<dbReference type="InterPro" id="IPR050596">
    <property type="entry name" value="AspAT/PAT-like"/>
</dbReference>
<dbReference type="AlphaFoldDB" id="B9L3T8"/>
<dbReference type="PANTHER" id="PTHR46383:SF1">
    <property type="entry name" value="ASPARTATE AMINOTRANSFERASE"/>
    <property type="match status" value="1"/>
</dbReference>
<dbReference type="PROSITE" id="PS00105">
    <property type="entry name" value="AA_TRANSFER_CLASS_1"/>
    <property type="match status" value="1"/>
</dbReference>
<dbReference type="InterPro" id="IPR015424">
    <property type="entry name" value="PyrdxlP-dep_Trfase"/>
</dbReference>
<evidence type="ECO:0000256" key="5">
    <source>
        <dbReference type="ARBA" id="ARBA00022898"/>
    </source>
</evidence>
<dbReference type="CDD" id="cd00609">
    <property type="entry name" value="AAT_like"/>
    <property type="match status" value="1"/>
</dbReference>
<dbReference type="Gene3D" id="3.90.1150.10">
    <property type="entry name" value="Aspartate Aminotransferase, domain 1"/>
    <property type="match status" value="1"/>
</dbReference>
<dbReference type="KEGG" id="tro:trd_A0452"/>
<dbReference type="HOGENOM" id="CLU_017584_4_3_0"/>
<keyword evidence="5" id="KW-0663">Pyridoxal phosphate</keyword>
<evidence type="ECO:0000256" key="3">
    <source>
        <dbReference type="ARBA" id="ARBA00022576"/>
    </source>
</evidence>
<dbReference type="GO" id="GO:0008483">
    <property type="term" value="F:transaminase activity"/>
    <property type="evidence" value="ECO:0007669"/>
    <property type="project" value="UniProtKB-KW"/>
</dbReference>
<dbReference type="EMBL" id="CP001276">
    <property type="protein sequence ID" value="ACM06574.1"/>
    <property type="molecule type" value="Genomic_DNA"/>
</dbReference>
<keyword evidence="4 6" id="KW-0808">Transferase</keyword>
<evidence type="ECO:0000313" key="9">
    <source>
        <dbReference type="Proteomes" id="UP000000447"/>
    </source>
</evidence>
<dbReference type="InterPro" id="IPR015421">
    <property type="entry name" value="PyrdxlP-dep_Trfase_major"/>
</dbReference>
<evidence type="ECO:0000256" key="1">
    <source>
        <dbReference type="ARBA" id="ARBA00001933"/>
    </source>
</evidence>
<dbReference type="EC" id="2.6.1.-" evidence="6"/>
<dbReference type="Proteomes" id="UP000000447">
    <property type="component" value="Plasmid unnamed"/>
</dbReference>
<keyword evidence="9" id="KW-1185">Reference proteome</keyword>
<organism evidence="8 9">
    <name type="scientific">Thermomicrobium roseum (strain ATCC 27502 / DSM 5159 / P-2)</name>
    <dbReference type="NCBI Taxonomy" id="309801"/>
    <lineage>
        <taxon>Bacteria</taxon>
        <taxon>Pseudomonadati</taxon>
        <taxon>Thermomicrobiota</taxon>
        <taxon>Thermomicrobia</taxon>
        <taxon>Thermomicrobiales</taxon>
        <taxon>Thermomicrobiaceae</taxon>
        <taxon>Thermomicrobium</taxon>
    </lineage>
</organism>
<evidence type="ECO:0000256" key="4">
    <source>
        <dbReference type="ARBA" id="ARBA00022679"/>
    </source>
</evidence>
<feature type="domain" description="Aminotransferase class I/classII large" evidence="7">
    <location>
        <begin position="68"/>
        <end position="415"/>
    </location>
</feature>
<sequence length="421" mass="46091">MCDNSLGSAFRAMMGREWCSSGAVDEEERRRAVQLQDLLAERMGRLGTESAFEVLARARALEAQGRSIIHLEIGEPDFDTPPHIVEAAIEALRGGDTHYTPAAGLPELRAAIAEEVSRTRGIPVEPDRVVVTPGGKPIMFFTILALAEEGAEVIYPDPGFPIYESVIRFAGATPVPLPLREELGFAFDPDELRRLVTKRTRLVIVNSPHNPTGAVIGREVLEELARLAQEYGFIVLSDEIYRRIVYDVEAPSIASLPGMAERTVILDGFSKTYAMTGWRLGYGVAPRWLAEHLVRLAVNCHSCVPGFTQRAGLAALRGPQDAVDRMVAEFRRRRDAVVAGLNSLPGVRCAVPAGAFYVFPNVTETGRSASELARELLEQAGVAVLAGTAFGRYGEGYLRLSFANSLENLLEAIERMRRYLG</sequence>
<keyword evidence="3 6" id="KW-0032">Aminotransferase</keyword>
<dbReference type="GO" id="GO:0006520">
    <property type="term" value="P:amino acid metabolic process"/>
    <property type="evidence" value="ECO:0007669"/>
    <property type="project" value="InterPro"/>
</dbReference>
<dbReference type="SUPFAM" id="SSF53383">
    <property type="entry name" value="PLP-dependent transferases"/>
    <property type="match status" value="1"/>
</dbReference>
<gene>
    <name evidence="8" type="ordered locus">trd_A0452</name>
</gene>
<keyword evidence="8" id="KW-0614">Plasmid</keyword>
<evidence type="ECO:0000313" key="8">
    <source>
        <dbReference type="EMBL" id="ACM06574.1"/>
    </source>
</evidence>
<dbReference type="Gene3D" id="3.40.640.10">
    <property type="entry name" value="Type I PLP-dependent aspartate aminotransferase-like (Major domain)"/>
    <property type="match status" value="1"/>
</dbReference>
<accession>B9L3T8</accession>
<dbReference type="PANTHER" id="PTHR46383">
    <property type="entry name" value="ASPARTATE AMINOTRANSFERASE"/>
    <property type="match status" value="1"/>
</dbReference>
<evidence type="ECO:0000259" key="7">
    <source>
        <dbReference type="Pfam" id="PF00155"/>
    </source>
</evidence>
<comment type="similarity">
    <text evidence="2 6">Belongs to the class-I pyridoxal-phosphate-dependent aminotransferase family.</text>
</comment>
<dbReference type="InterPro" id="IPR015422">
    <property type="entry name" value="PyrdxlP-dep_Trfase_small"/>
</dbReference>
<dbReference type="Pfam" id="PF00155">
    <property type="entry name" value="Aminotran_1_2"/>
    <property type="match status" value="1"/>
</dbReference>
<name>B9L3T8_THERP</name>
<evidence type="ECO:0000256" key="6">
    <source>
        <dbReference type="RuleBase" id="RU000481"/>
    </source>
</evidence>
<dbReference type="InterPro" id="IPR004838">
    <property type="entry name" value="NHTrfase_class1_PyrdxlP-BS"/>
</dbReference>
<dbReference type="InterPro" id="IPR004839">
    <property type="entry name" value="Aminotransferase_I/II_large"/>
</dbReference>
<proteinExistence type="inferred from homology"/>
<evidence type="ECO:0000256" key="2">
    <source>
        <dbReference type="ARBA" id="ARBA00007441"/>
    </source>
</evidence>